<dbReference type="OrthoDB" id="241990at2759"/>
<evidence type="ECO:0000256" key="7">
    <source>
        <dbReference type="ARBA" id="ARBA00014183"/>
    </source>
</evidence>
<feature type="non-terminal residue" evidence="17">
    <location>
        <position position="227"/>
    </location>
</feature>
<evidence type="ECO:0000313" key="17">
    <source>
        <dbReference type="EMBL" id="OBS72581.1"/>
    </source>
</evidence>
<dbReference type="GO" id="GO:0031901">
    <property type="term" value="C:early endosome membrane"/>
    <property type="evidence" value="ECO:0007669"/>
    <property type="project" value="UniProtKB-SubCell"/>
</dbReference>
<evidence type="ECO:0000256" key="5">
    <source>
        <dbReference type="ARBA" id="ARBA00004556"/>
    </source>
</evidence>
<keyword evidence="12" id="KW-0458">Lysosome</keyword>
<evidence type="ECO:0000256" key="4">
    <source>
        <dbReference type="ARBA" id="ARBA00004450"/>
    </source>
</evidence>
<proteinExistence type="predicted"/>
<dbReference type="InterPro" id="IPR011993">
    <property type="entry name" value="PH-like_dom_sf"/>
</dbReference>
<keyword evidence="9" id="KW-0472">Membrane</keyword>
<dbReference type="GO" id="GO:0005546">
    <property type="term" value="F:phosphatidylinositol-4,5-bisphosphate binding"/>
    <property type="evidence" value="ECO:0007669"/>
    <property type="project" value="TreeGrafter"/>
</dbReference>
<evidence type="ECO:0000256" key="2">
    <source>
        <dbReference type="ARBA" id="ARBA00004395"/>
    </source>
</evidence>
<evidence type="ECO:0000256" key="11">
    <source>
        <dbReference type="ARBA" id="ARBA00023128"/>
    </source>
</evidence>
<evidence type="ECO:0000256" key="8">
    <source>
        <dbReference type="ARBA" id="ARBA00022753"/>
    </source>
</evidence>
<evidence type="ECO:0000256" key="15">
    <source>
        <dbReference type="ARBA" id="ARBA00049998"/>
    </source>
</evidence>
<dbReference type="AlphaFoldDB" id="A0A1A6H2I9"/>
<dbReference type="GO" id="GO:0031902">
    <property type="term" value="C:late endosome membrane"/>
    <property type="evidence" value="ECO:0007669"/>
    <property type="project" value="UniProtKB-SubCell"/>
</dbReference>
<sequence>MDATVSSNQFSTEEANEVLLKLKRCGRCEEQSGHPELTAAHSGVYFPQTESPQYRLEKQSEPNIAVDLESTLESQNAWEFCLVRENSISGDKVEIDPVTNQKASTKFWIKQKPISIDSDLLCACDLAEEKSPIPLLAPSAVTSGPRQYLLSAHRHAVFKLTYLSSHDYKHLYFESDAATVSEIVLKVNYILESRASTARADYFAQKQRKLNRRTSFSFQKEKKSGQQ</sequence>
<dbReference type="GO" id="GO:0031932">
    <property type="term" value="C:TORC2 complex"/>
    <property type="evidence" value="ECO:0007669"/>
    <property type="project" value="InterPro"/>
</dbReference>
<evidence type="ECO:0000256" key="1">
    <source>
        <dbReference type="ARBA" id="ARBA00004220"/>
    </source>
</evidence>
<dbReference type="GO" id="GO:0038203">
    <property type="term" value="P:TORC2 signaling"/>
    <property type="evidence" value="ECO:0007669"/>
    <property type="project" value="TreeGrafter"/>
</dbReference>
<evidence type="ECO:0000259" key="16">
    <source>
        <dbReference type="Pfam" id="PF25322"/>
    </source>
</evidence>
<dbReference type="GO" id="GO:0005765">
    <property type="term" value="C:lysosomal membrane"/>
    <property type="evidence" value="ECO:0007669"/>
    <property type="project" value="UniProtKB-SubCell"/>
</dbReference>
<dbReference type="Gene3D" id="2.30.29.30">
    <property type="entry name" value="Pleckstrin-homology domain (PH domain)/Phosphotyrosine-binding domain (PTB)"/>
    <property type="match status" value="1"/>
</dbReference>
<evidence type="ECO:0000256" key="6">
    <source>
        <dbReference type="ARBA" id="ARBA00004633"/>
    </source>
</evidence>
<dbReference type="GO" id="GO:0048471">
    <property type="term" value="C:perinuclear region of cytoplasm"/>
    <property type="evidence" value="ECO:0007669"/>
    <property type="project" value="UniProtKB-SubCell"/>
</dbReference>
<protein>
    <recommendedName>
        <fullName evidence="7">Target of rapamycin complex 2 subunit MAPKAP1</fullName>
    </recommendedName>
    <alternativeName>
        <fullName evidence="14">Stress-activated map kinase-interacting protein 1</fullName>
    </alternativeName>
</protein>
<keyword evidence="9" id="KW-1000">Mitochondrion outer membrane</keyword>
<comment type="caution">
    <text evidence="17">The sequence shown here is derived from an EMBL/GenBank/DDBJ whole genome shotgun (WGS) entry which is preliminary data.</text>
</comment>
<evidence type="ECO:0000256" key="3">
    <source>
        <dbReference type="ARBA" id="ARBA00004406"/>
    </source>
</evidence>
<keyword evidence="8" id="KW-0967">Endosome</keyword>
<evidence type="ECO:0000256" key="10">
    <source>
        <dbReference type="ARBA" id="ARBA00023034"/>
    </source>
</evidence>
<gene>
    <name evidence="17" type="ORF">A6R68_12853</name>
</gene>
<comment type="subunit">
    <text evidence="15">Component of the mechanistic target of rapamycin complex 2 (mTORC2), consisting in two heterotretramers composed of MTOR, MLST8, RICTOR and MAPKAP1/SIN1. The mTORC2 core complex associates with PRR5/PROTOR1 and/or PRR5L/PROTOR2. Contrary to mTORC1, mTORC2 does not bind to and is not sensitive to FKBP12-rapamycin. Interacts with MAP3K2. Interacts with ATF2. Interacts with MAPK8. Interacts with GTP-bound HRAS and KRAS; inhibiting their activity. Interacts with IFNAR2.</text>
</comment>
<dbReference type="GO" id="GO:0005789">
    <property type="term" value="C:endoplasmic reticulum membrane"/>
    <property type="evidence" value="ECO:0007669"/>
    <property type="project" value="UniProtKB-SubCell"/>
</dbReference>
<accession>A0A1A6H2I9</accession>
<organism evidence="17 18">
    <name type="scientific">Neotoma lepida</name>
    <name type="common">Desert woodrat</name>
    <dbReference type="NCBI Taxonomy" id="56216"/>
    <lineage>
        <taxon>Eukaryota</taxon>
        <taxon>Metazoa</taxon>
        <taxon>Chordata</taxon>
        <taxon>Craniata</taxon>
        <taxon>Vertebrata</taxon>
        <taxon>Euteleostomi</taxon>
        <taxon>Mammalia</taxon>
        <taxon>Eutheria</taxon>
        <taxon>Euarchontoglires</taxon>
        <taxon>Glires</taxon>
        <taxon>Rodentia</taxon>
        <taxon>Myomorpha</taxon>
        <taxon>Muroidea</taxon>
        <taxon>Cricetidae</taxon>
        <taxon>Neotominae</taxon>
        <taxon>Neotoma</taxon>
    </lineage>
</organism>
<evidence type="ECO:0000256" key="12">
    <source>
        <dbReference type="ARBA" id="ARBA00023228"/>
    </source>
</evidence>
<dbReference type="Proteomes" id="UP000092124">
    <property type="component" value="Unassembled WGS sequence"/>
</dbReference>
<evidence type="ECO:0000313" key="18">
    <source>
        <dbReference type="Proteomes" id="UP000092124"/>
    </source>
</evidence>
<dbReference type="InterPro" id="IPR057339">
    <property type="entry name" value="RBD_SIN1"/>
</dbReference>
<reference evidence="17 18" key="1">
    <citation type="submission" date="2016-06" db="EMBL/GenBank/DDBJ databases">
        <title>The Draft Genome Sequence and Annotation of the Desert Woodrat Neotoma lepida.</title>
        <authorList>
            <person name="Campbell M."/>
            <person name="Oakeson K.F."/>
            <person name="Yandell M."/>
            <person name="Halpert J.R."/>
            <person name="Dearing D."/>
        </authorList>
    </citation>
    <scope>NUCLEOTIDE SEQUENCE [LARGE SCALE GENOMIC DNA]</scope>
    <source>
        <strain evidence="17">417</strain>
        <tissue evidence="17">Liver</tissue>
    </source>
</reference>
<keyword evidence="11" id="KW-0496">Mitochondrion</keyword>
<keyword evidence="10" id="KW-0333">Golgi apparatus</keyword>
<evidence type="ECO:0000256" key="9">
    <source>
        <dbReference type="ARBA" id="ARBA00022787"/>
    </source>
</evidence>
<evidence type="ECO:0000256" key="13">
    <source>
        <dbReference type="ARBA" id="ARBA00023765"/>
    </source>
</evidence>
<dbReference type="Pfam" id="PF25322">
    <property type="entry name" value="RBD_SIN1"/>
    <property type="match status" value="1"/>
</dbReference>
<dbReference type="GO" id="GO:0005741">
    <property type="term" value="C:mitochondrial outer membrane"/>
    <property type="evidence" value="ECO:0007669"/>
    <property type="project" value="UniProtKB-SubCell"/>
</dbReference>
<keyword evidence="18" id="KW-1185">Reference proteome</keyword>
<feature type="domain" description="Target of rapamycin complex 2 subunit MAPKAP1-like Ras-binding" evidence="16">
    <location>
        <begin position="50"/>
        <end position="84"/>
    </location>
</feature>
<evidence type="ECO:0000256" key="14">
    <source>
        <dbReference type="ARBA" id="ARBA00031431"/>
    </source>
</evidence>
<dbReference type="GO" id="GO:0000139">
    <property type="term" value="C:Golgi membrane"/>
    <property type="evidence" value="ECO:0007669"/>
    <property type="project" value="UniProtKB-SubCell"/>
</dbReference>
<comment type="subcellular location">
    <subcellularLocation>
        <location evidence="5">Cytoplasm</location>
        <location evidence="5">Perinuclear region</location>
    </subcellularLocation>
    <subcellularLocation>
        <location evidence="1">Early endosome membrane</location>
        <topology evidence="1">Peripheral membrane protein</topology>
    </subcellularLocation>
    <subcellularLocation>
        <location evidence="3">Endoplasmic reticulum membrane</location>
        <topology evidence="3">Peripheral membrane protein</topology>
    </subcellularLocation>
    <subcellularLocation>
        <location evidence="2">Golgi apparatus membrane</location>
        <topology evidence="2">Peripheral membrane protein</topology>
    </subcellularLocation>
    <subcellularLocation>
        <location evidence="6">Late endosome membrane</location>
        <topology evidence="6">Peripheral membrane protein</topology>
    </subcellularLocation>
    <subcellularLocation>
        <location evidence="13">Lysosome membrane</location>
        <topology evidence="13">Peripheral membrane protein</topology>
    </subcellularLocation>
    <subcellularLocation>
        <location evidence="4">Mitochondrion outer membrane</location>
        <topology evidence="4">Peripheral membrane protein</topology>
    </subcellularLocation>
</comment>
<dbReference type="STRING" id="56216.A0A1A6H2I9"/>
<dbReference type="PANTHER" id="PTHR13335:SF1">
    <property type="entry name" value="TARGET OF RAPAMYCIN COMPLEX 2 SUBUNIT MAPKAP1"/>
    <property type="match status" value="1"/>
</dbReference>
<dbReference type="GO" id="GO:0005886">
    <property type="term" value="C:plasma membrane"/>
    <property type="evidence" value="ECO:0007669"/>
    <property type="project" value="TreeGrafter"/>
</dbReference>
<dbReference type="EMBL" id="LZPO01055092">
    <property type="protein sequence ID" value="OBS72581.1"/>
    <property type="molecule type" value="Genomic_DNA"/>
</dbReference>
<name>A0A1A6H2I9_NEOLE</name>
<dbReference type="InterPro" id="IPR008828">
    <property type="entry name" value="Sin1/Avo1"/>
</dbReference>
<dbReference type="PANTHER" id="PTHR13335">
    <property type="entry name" value="TARGET OF RAPAMYCIN COMPLEX 2 SUBUNIT MAPKAP1"/>
    <property type="match status" value="1"/>
</dbReference>